<dbReference type="InterPro" id="IPR000504">
    <property type="entry name" value="RRM_dom"/>
</dbReference>
<dbReference type="GO" id="GO:0003729">
    <property type="term" value="F:mRNA binding"/>
    <property type="evidence" value="ECO:0007669"/>
    <property type="project" value="InterPro"/>
</dbReference>
<dbReference type="AlphaFoldDB" id="A0A1V2LC98"/>
<reference evidence="6" key="1">
    <citation type="journal article" date="2017" name="Genome Announc.">
        <title>Genome sequences of Cyberlindnera fabianii 65, Pichia kudriavzevii 129, and Saccharomyces cerevisiae 131 isolated from fermented masau fruits in Zimbabwe.</title>
        <authorList>
            <person name="van Rijswijck I.M.H."/>
            <person name="Derks M.F.L."/>
            <person name="Abee T."/>
            <person name="de Ridder D."/>
            <person name="Smid E.J."/>
        </authorList>
    </citation>
    <scope>NUCLEOTIDE SEQUENCE [LARGE SCALE GENOMIC DNA]</scope>
    <source>
        <strain evidence="6">65</strain>
    </source>
</reference>
<dbReference type="SMART" id="SM00360">
    <property type="entry name" value="RRM"/>
    <property type="match status" value="1"/>
</dbReference>
<evidence type="ECO:0000313" key="6">
    <source>
        <dbReference type="Proteomes" id="UP000189513"/>
    </source>
</evidence>
<evidence type="ECO:0000313" key="5">
    <source>
        <dbReference type="EMBL" id="ONH69364.1"/>
    </source>
</evidence>
<feature type="region of interest" description="Disordered" evidence="3">
    <location>
        <begin position="1"/>
        <end position="80"/>
    </location>
</feature>
<dbReference type="OMA" id="KAFQEMN"/>
<dbReference type="VEuPathDB" id="FungiDB:BON22_0512"/>
<dbReference type="EMBL" id="MPUK01000001">
    <property type="protein sequence ID" value="ONH69364.1"/>
    <property type="molecule type" value="Genomic_DNA"/>
</dbReference>
<feature type="compositionally biased region" description="Low complexity" evidence="3">
    <location>
        <begin position="52"/>
        <end position="77"/>
    </location>
</feature>
<dbReference type="Proteomes" id="UP000189513">
    <property type="component" value="Unassembled WGS sequence"/>
</dbReference>
<dbReference type="InterPro" id="IPR035979">
    <property type="entry name" value="RBD_domain_sf"/>
</dbReference>
<sequence>MPPPNNKVTKPRVNNFKSSDRRLASGVRPEAYLLSEQQKAKESKINATLLAQQSQSRSSTPQPLNNPHKPSNKNNKSNVDHTLEEWDPKHFRLFVGNLGSDANDALLIKAFSAYPSVSKVKVPTDGKTGTNKGYGFVAFADPNDYLKAFKEVNGKYIGHHPCTLKKANDLKPGKGKGNGKRR</sequence>
<dbReference type="InterPro" id="IPR050825">
    <property type="entry name" value="RBM42_RBP45_47-like"/>
</dbReference>
<proteinExistence type="predicted"/>
<evidence type="ECO:0000259" key="4">
    <source>
        <dbReference type="PROSITE" id="PS50102"/>
    </source>
</evidence>
<dbReference type="InterPro" id="IPR012677">
    <property type="entry name" value="Nucleotide-bd_a/b_plait_sf"/>
</dbReference>
<evidence type="ECO:0000256" key="2">
    <source>
        <dbReference type="PROSITE-ProRule" id="PRU00176"/>
    </source>
</evidence>
<dbReference type="STRING" id="36022.A0A1V2LC98"/>
<feature type="domain" description="RRM" evidence="4">
    <location>
        <begin position="91"/>
        <end position="169"/>
    </location>
</feature>
<dbReference type="Pfam" id="PF00076">
    <property type="entry name" value="RRM_1"/>
    <property type="match status" value="1"/>
</dbReference>
<organism evidence="5 6">
    <name type="scientific">Cyberlindnera fabianii</name>
    <name type="common">Yeast</name>
    <name type="synonym">Hansenula fabianii</name>
    <dbReference type="NCBI Taxonomy" id="36022"/>
    <lineage>
        <taxon>Eukaryota</taxon>
        <taxon>Fungi</taxon>
        <taxon>Dikarya</taxon>
        <taxon>Ascomycota</taxon>
        <taxon>Saccharomycotina</taxon>
        <taxon>Saccharomycetes</taxon>
        <taxon>Phaffomycetales</taxon>
        <taxon>Phaffomycetaceae</taxon>
        <taxon>Cyberlindnera</taxon>
    </lineage>
</organism>
<keyword evidence="1 2" id="KW-0694">RNA-binding</keyword>
<comment type="caution">
    <text evidence="5">The sequence shown here is derived from an EMBL/GenBank/DDBJ whole genome shotgun (WGS) entry which is preliminary data.</text>
</comment>
<accession>A0A1V2LC98</accession>
<evidence type="ECO:0000256" key="1">
    <source>
        <dbReference type="ARBA" id="ARBA00022884"/>
    </source>
</evidence>
<dbReference type="SUPFAM" id="SSF54928">
    <property type="entry name" value="RNA-binding domain, RBD"/>
    <property type="match status" value="1"/>
</dbReference>
<dbReference type="PANTHER" id="PTHR47640:SF11">
    <property type="entry name" value="RNA-BINDING PROTEIN 42"/>
    <property type="match status" value="1"/>
</dbReference>
<name>A0A1V2LC98_CYBFA</name>
<evidence type="ECO:0000256" key="3">
    <source>
        <dbReference type="SAM" id="MobiDB-lite"/>
    </source>
</evidence>
<dbReference type="PANTHER" id="PTHR47640">
    <property type="entry name" value="TRNA SELENOCYSTEINE 1-ASSOCIATED PROTEIN 1-RELATED-RELATED"/>
    <property type="match status" value="1"/>
</dbReference>
<dbReference type="PROSITE" id="PS50102">
    <property type="entry name" value="RRM"/>
    <property type="match status" value="1"/>
</dbReference>
<gene>
    <name evidence="5" type="ORF">BON22_0512</name>
</gene>
<protein>
    <submittedName>
        <fullName evidence="5">RNA-binding protein 42</fullName>
    </submittedName>
</protein>
<keyword evidence="6" id="KW-1185">Reference proteome</keyword>
<dbReference type="Gene3D" id="3.30.70.330">
    <property type="match status" value="1"/>
</dbReference>